<comment type="caution">
    <text evidence="23">Lacks conserved residue(s) required for the propagation of feature annotation.</text>
</comment>
<dbReference type="GO" id="GO:0020002">
    <property type="term" value="C:host cell plasma membrane"/>
    <property type="evidence" value="ECO:0007669"/>
    <property type="project" value="UniProtKB-SubCell"/>
</dbReference>
<protein>
    <recommendedName>
        <fullName evidence="23">Pre-glycoprotein polyprotein GP complex</fullName>
        <shortName evidence="23">Pre-GP-C</shortName>
    </recommendedName>
    <component>
        <recommendedName>
            <fullName evidence="23">Stable signal peptide</fullName>
            <shortName evidence="23">SSP</shortName>
        </recommendedName>
    </component>
    <component>
        <recommendedName>
            <fullName evidence="23">Glycoprotein G1</fullName>
            <shortName evidence="23">GP1</shortName>
        </recommendedName>
    </component>
    <component>
        <recommendedName>
            <fullName evidence="23">Glycoprotein G2</fullName>
            <shortName evidence="23">GP2</shortName>
        </recommendedName>
    </component>
</protein>
<comment type="subcellular location">
    <molecule>Stable signal peptide</molecule>
    <subcellularLocation>
        <location evidence="23">Virion membrane</location>
        <topology evidence="23">Single-pass type II membrane protein</topology>
    </subcellularLocation>
    <subcellularLocation>
        <location evidence="23">Host endoplasmic reticulum membrane</location>
        <topology evidence="23">Single-pass type II membrane protein</topology>
    </subcellularLocation>
    <subcellularLocation>
        <location evidence="23">Host Golgi apparatus membrane</location>
        <topology evidence="23">Single-pass type II membrane protein</topology>
    </subcellularLocation>
    <subcellularLocation>
        <location evidence="23">Host cell membrane</location>
        <topology evidence="23">Single-pass type II membrane protein</topology>
    </subcellularLocation>
</comment>
<evidence type="ECO:0000256" key="9">
    <source>
        <dbReference type="ARBA" id="ARBA00022804"/>
    </source>
</evidence>
<evidence type="ECO:0000256" key="16">
    <source>
        <dbReference type="ARBA" id="ARBA00022989"/>
    </source>
</evidence>
<evidence type="ECO:0000256" key="22">
    <source>
        <dbReference type="ARBA" id="ARBA00023296"/>
    </source>
</evidence>
<comment type="PTM">
    <molecule>Stable signal peptide</molecule>
    <text evidence="23">The SSP remains stably associated with the GP complex following cleavage by signal peptidase and plays crucial roles in the trafficking of GP through the secretory pathway.</text>
</comment>
<evidence type="ECO:0000256" key="7">
    <source>
        <dbReference type="ARBA" id="ARBA00022707"/>
    </source>
</evidence>
<keyword evidence="1 23" id="KW-1168">Fusion of virus membrane with host membrane</keyword>
<comment type="function">
    <molecule>Glycoprotein G1</molecule>
    <text evidence="23">Forms the virion spikes together with glycoprotein G2. The glycoprotein spike trimers are connected to the underlying matrix. Interacts with the host receptor leading to virus endocytosis.</text>
</comment>
<dbReference type="EMBL" id="AY573921">
    <property type="protein sequence ID" value="AAT88080.1"/>
    <property type="molecule type" value="Genomic_RNA"/>
</dbReference>
<evidence type="ECO:0000256" key="8">
    <source>
        <dbReference type="ARBA" id="ARBA00022723"/>
    </source>
</evidence>
<dbReference type="GO" id="GO:0044178">
    <property type="term" value="C:host cell Golgi membrane"/>
    <property type="evidence" value="ECO:0007669"/>
    <property type="project" value="UniProtKB-SubCell"/>
</dbReference>
<feature type="glycosylation site" description="N-linked (GlcNAc...) asparagine; by host" evidence="23">
    <location>
        <position position="184"/>
    </location>
</feature>
<keyword evidence="22 23" id="KW-1160">Virus entry into host cell</keyword>
<accession>D1Z340</accession>
<dbReference type="Gene3D" id="6.10.140.1590">
    <property type="match status" value="1"/>
</dbReference>
<feature type="chain" id="PRO_5023436354" description="Pre-glycoprotein polyprotein GP complex" evidence="23">
    <location>
        <begin position="2"/>
        <end position="512"/>
    </location>
</feature>
<feature type="binding site" evidence="23">
    <location>
        <position position="493"/>
    </location>
    <ligand>
        <name>Zn(2+)</name>
        <dbReference type="ChEBI" id="CHEBI:29105"/>
        <label>1</label>
    </ligand>
</feature>
<dbReference type="GO" id="GO:0039654">
    <property type="term" value="P:fusion of virus membrane with host endosome membrane"/>
    <property type="evidence" value="ECO:0007669"/>
    <property type="project" value="UniProtKB-UniRule"/>
</dbReference>
<feature type="glycosylation site" description="N-linked (GlcNAc...) asparagine; by host" evidence="23">
    <location>
        <position position="92"/>
    </location>
</feature>
<comment type="function">
    <molecule>Stable signal peptide</molecule>
    <text evidence="23">Functions as a cleaved signal peptide that is retained as the third component of the GP complex (GP-C). Helps to stabilize the spike complex in its native conformation. The SSP is required for efficient glycoprotein expression, post-translational maturation cleavage of G1 and G2, glycoprotein transport to the cell surface plasma membrane, formation of infectious virus particles, and acid pH-dependent glycoprotein-mediated cell fusion.</text>
</comment>
<keyword evidence="11 23" id="KW-0862">Zinc</keyword>
<evidence type="ECO:0000313" key="25">
    <source>
        <dbReference type="EMBL" id="AAT88080.1"/>
    </source>
</evidence>
<evidence type="ECO:0000256" key="11">
    <source>
        <dbReference type="ARBA" id="ARBA00022833"/>
    </source>
</evidence>
<evidence type="ECO:0000256" key="10">
    <source>
        <dbReference type="ARBA" id="ARBA00022812"/>
    </source>
</evidence>
<name>D1Z340_PIRVV</name>
<evidence type="ECO:0000256" key="23">
    <source>
        <dbReference type="HAMAP-Rule" id="MF_04084"/>
    </source>
</evidence>
<keyword evidence="8 23" id="KW-0479">Metal-binding</keyword>
<comment type="subcellular location">
    <molecule>Glycoprotein G2</molecule>
    <subcellularLocation>
        <location evidence="23">Virion membrane</location>
        <topology evidence="23">Single-pass membrane protein</topology>
    </subcellularLocation>
    <subcellularLocation>
        <location evidence="23">Host endoplasmic reticulum membrane</location>
        <topology evidence="23">Single-pass membrane protein</topology>
    </subcellularLocation>
    <subcellularLocation>
        <location evidence="23">Host Golgi apparatus membrane</location>
        <topology evidence="23">Single-pass membrane protein</topology>
    </subcellularLocation>
    <subcellularLocation>
        <location evidence="23">Host cell membrane</location>
        <topology evidence="23">Single-pass membrane protein</topology>
    </subcellularLocation>
    <text evidence="23">Binding to the stable signal peptide masks endogenous ER localization signals in the cytoplasmic domain of G2 to ensure that only the fully assembled, tripartite GP complex is transported for virion assembly.</text>
</comment>
<keyword evidence="2 23" id="KW-1170">Fusion of virus membrane with host endosomal membrane</keyword>
<dbReference type="GO" id="GO:0019031">
    <property type="term" value="C:viral envelope"/>
    <property type="evidence" value="ECO:0007669"/>
    <property type="project" value="UniProtKB-UniRule"/>
</dbReference>
<comment type="subunit">
    <molecule>Stable signal peptide</molecule>
    <text evidence="23">Interacts with glycoprotein G2. Part of the GP complex (GP-C) together with glycoprotein G1 and glycoprotein G2. The GP-complex interacts with protein Z, which interacts with ribonucleocapsid; these interactions may induce virion budding.</text>
</comment>
<feature type="topological domain" description="Cytoplasmic" evidence="23">
    <location>
        <begin position="34"/>
        <end position="58"/>
    </location>
</feature>
<feature type="region of interest" description="HR1" evidence="23">
    <location>
        <begin position="313"/>
        <end position="381"/>
    </location>
</feature>
<feature type="glycosylation site" description="N-linked (GlcNAc...) asparagine; by host" evidence="23">
    <location>
        <position position="408"/>
    </location>
</feature>
<feature type="disulfide bond" evidence="23">
    <location>
        <begin position="297"/>
        <end position="310"/>
    </location>
</feature>
<evidence type="ECO:0000256" key="24">
    <source>
        <dbReference type="PIRNR" id="PIRNR004028"/>
    </source>
</evidence>
<feature type="disulfide bond" evidence="23">
    <location>
        <begin position="382"/>
        <end position="403"/>
    </location>
</feature>
<dbReference type="InterPro" id="IPR001535">
    <property type="entry name" value="Arena_glycoprot"/>
</dbReference>
<feature type="chain" id="PRO_5023436353" description="Stable signal peptide" evidence="23">
    <location>
        <begin position="2"/>
        <end position="58"/>
    </location>
</feature>
<feature type="region of interest" description="Fusion" evidence="23">
    <location>
        <begin position="276"/>
        <end position="312"/>
    </location>
</feature>
<feature type="topological domain" description="Extracellular" evidence="23">
    <location>
        <begin position="2"/>
        <end position="17"/>
    </location>
</feature>
<keyword evidence="20 23" id="KW-1038">Host endoplasmic reticulum</keyword>
<evidence type="ECO:0000256" key="14">
    <source>
        <dbReference type="ARBA" id="ARBA00022879"/>
    </source>
</evidence>
<gene>
    <name evidence="23" type="primary">GPC</name>
</gene>
<evidence type="ECO:0000256" key="17">
    <source>
        <dbReference type="ARBA" id="ARBA00023136"/>
    </source>
</evidence>
<keyword evidence="16 23" id="KW-1133">Transmembrane helix</keyword>
<feature type="glycosylation site" description="N-linked (GlcNAc...) asparagine; by host" evidence="23">
    <location>
        <position position="245"/>
    </location>
</feature>
<feature type="disulfide bond" evidence="23">
    <location>
        <begin position="319"/>
        <end position="328"/>
    </location>
</feature>
<evidence type="ECO:0000256" key="2">
    <source>
        <dbReference type="ARBA" id="ARBA00022510"/>
    </source>
</evidence>
<dbReference type="GO" id="GO:0016020">
    <property type="term" value="C:membrane"/>
    <property type="evidence" value="ECO:0007669"/>
    <property type="project" value="UniProtKB-UniRule"/>
</dbReference>
<keyword evidence="4 23" id="KW-0945">Host-virus interaction</keyword>
<feature type="glycosylation site" description="N-linked (GlcNAc...) asparagine; by host" evidence="23">
    <location>
        <position position="114"/>
    </location>
</feature>
<feature type="glycosylation site" description="N-linked (GlcNAc...) asparagine; by host" evidence="23">
    <location>
        <position position="383"/>
    </location>
</feature>
<feature type="lipid moiety-binding region" description="N-myristoyl glycine; by host" evidence="23">
    <location>
        <position position="2"/>
    </location>
</feature>
<keyword evidence="5 23" id="KW-1162">Viral penetration into host cytoplasm</keyword>
<feature type="site" description="Cleavage; by host signal peptidase" evidence="23">
    <location>
        <begin position="58"/>
        <end position="59"/>
    </location>
</feature>
<feature type="region of interest" description="HR2" evidence="23">
    <location>
        <begin position="386"/>
        <end position="449"/>
    </location>
</feature>
<feature type="topological domain" description="Cytoplasmic" evidence="23">
    <location>
        <begin position="472"/>
        <end position="512"/>
    </location>
</feature>
<comment type="subunit">
    <molecule>Glycoprotein G2</molecule>
    <text evidence="23">Homotrimer. Interacts with the stable signal peptide. In pre-fusion state, G2 homotrimers bind G1 homotrimers via ionic interactions. Part of the GP complex (GP-C) together with glycoprotein G1 and the stable signal peptide. Acidification in the endosome triggers rearrangements, which ultimately leads to a 6 helix bundle formed by the two heptad repeat domains (HR1 and HR2) in post-fusion state. The GP-complex interacts with protein Z, which interacts with ribonucleocapsid; these interactions may induce virion budding.</text>
</comment>
<evidence type="ECO:0000256" key="3">
    <source>
        <dbReference type="ARBA" id="ARBA00022511"/>
    </source>
</evidence>
<dbReference type="GO" id="GO:0055036">
    <property type="term" value="C:virion membrane"/>
    <property type="evidence" value="ECO:0007669"/>
    <property type="project" value="UniProtKB-SubCell"/>
</dbReference>
<dbReference type="InterPro" id="IPR043015">
    <property type="entry name" value="Arena_glycoprot_zinc-bd"/>
</dbReference>
<keyword evidence="12 23" id="KW-0946">Virion</keyword>
<evidence type="ECO:0000256" key="4">
    <source>
        <dbReference type="ARBA" id="ARBA00022581"/>
    </source>
</evidence>
<keyword evidence="3 23" id="KW-1032">Host cell membrane</keyword>
<reference evidence="25" key="1">
    <citation type="submission" date="2004-03" db="EMBL/GenBank/DDBJ databases">
        <title>Phylogeny of Guanarito virus: the etiological agent of Venezuelan hemorrhagic fever.</title>
        <authorList>
            <person name="Dodsley N.A."/>
            <person name="Cajimat M.N.B."/>
            <person name="Milazzo M.L."/>
            <person name="Rollin P.E."/>
            <person name="Wood T.G."/>
            <person name="Prusak D.J."/>
            <person name="Ksiazek T.G."/>
            <person name="Fulhorst C.F."/>
        </authorList>
    </citation>
    <scope>NUCLEOTIDE SEQUENCE</scope>
    <source>
        <strain evidence="25">1645</strain>
    </source>
</reference>
<feature type="binding site" evidence="23">
    <location>
        <position position="481"/>
    </location>
    <ligand>
        <name>Zn(2+)</name>
        <dbReference type="ChEBI" id="CHEBI:29105"/>
        <label>2</label>
    </ligand>
</feature>
<evidence type="ECO:0000256" key="19">
    <source>
        <dbReference type="ARBA" id="ARBA00023180"/>
    </source>
</evidence>
<comment type="domain">
    <molecule>Stable signal peptide</molecule>
    <text evidence="23">The N-terminus is localized at the extracellular side of the GP-C, with a part embedded in the membrane probably.</text>
</comment>
<feature type="initiator methionine" description="Removed; by host" evidence="23">
    <location>
        <position position="1"/>
    </location>
</feature>
<feature type="binding site" evidence="23">
    <location>
        <position position="473"/>
    </location>
    <ligand>
        <name>Zn(2+)</name>
        <dbReference type="ChEBI" id="CHEBI:29105"/>
        <label>2</label>
    </ligand>
</feature>
<comment type="domain">
    <molecule>Glycoprotein G2</molecule>
    <text evidence="23">Contains 1 fusion peptide at the N-terminus, 2 heptad repeats domains HR1 and HR2 and, at the C-terminus, a cytoplasmic domain that plays a role in ER location. Also contains a zinc-binding domain that allows SSP retention in the GPC complex by accepting a cysteine from SSP as the fourth ligand.</text>
</comment>
<feature type="binding site" evidence="23">
    <location>
        <position position="495"/>
    </location>
    <ligand>
        <name>Zn(2+)</name>
        <dbReference type="ChEBI" id="CHEBI:29105"/>
        <label>1</label>
    </ligand>
</feature>
<evidence type="ECO:0000256" key="20">
    <source>
        <dbReference type="ARBA" id="ARBA00023184"/>
    </source>
</evidence>
<organismHost>
    <name type="scientific">Sigmodon alstoni</name>
    <dbReference type="NCBI Taxonomy" id="134742"/>
</organismHost>
<keyword evidence="7 23" id="KW-0519">Myristate</keyword>
<keyword evidence="18 23" id="KW-1015">Disulfide bond</keyword>
<sequence>MGQFITLMQSIPEALSMAFNVALVLVSVLCITKGLINLWKCGIVQLVLFLTLAGRSCDGFADLKIDRRHVLSSVEFNLTKMFDNLPQSCSVNNTHHYYKGPANTTWGIELTLTNISLMNRSDENVTSIRSLGFGNITNCDKTSEAGHTLKWLLNEPHFTVLHVTRHIGALCRTTSGAGLLIQYNLTRSDKGGEVGAHLIASLAQIIGDNKAAWVGKCFNNCSRDGVCRLTNCEGSTHYKYLIIQNTTWPNHCSYSPMSTVRMIIQKTAYSSVSRKLLGFFTWDISDSTGQHVPGGYCLEQWAIVWAGIKCFDNSVMAKCNKDHNEEFCDTMRLFDFNQNAIKTLQLNVENSLNLMKKSINGLISDSLVIRNSLKQLARIPYCNYTKFWYVNDTITGKHSLPQCWLTSNGSYLNETHFRNEWLWESQKLYNEMLIKEYEERQGNTPLALTDLCFWSLVFFTTTVFLQLIGIPTHRHIVGEGCPKPHRLSSNSLCSCGYYKIPKKPYRWVRKGK</sequence>
<keyword evidence="14 23" id="KW-0261">Viral envelope protein</keyword>
<evidence type="ECO:0000256" key="5">
    <source>
        <dbReference type="ARBA" id="ARBA00022595"/>
    </source>
</evidence>
<dbReference type="GO" id="GO:0019065">
    <property type="term" value="P:receptor-mediated endocytosis of virus by host cell"/>
    <property type="evidence" value="ECO:0007669"/>
    <property type="project" value="UniProtKB-UniRule"/>
</dbReference>
<keyword evidence="15 23" id="KW-1164">Virus endocytosis by host</keyword>
<evidence type="ECO:0000256" key="18">
    <source>
        <dbReference type="ARBA" id="ARBA00023157"/>
    </source>
</evidence>
<comment type="similarity">
    <text evidence="23 24">Belongs to the arenaviridae GPC protein family.</text>
</comment>
<feature type="glycosylation site" description="N-linked (GlcNAc...) asparagine; by host" evidence="23">
    <location>
        <position position="391"/>
    </location>
</feature>
<dbReference type="GO" id="GO:0044167">
    <property type="term" value="C:host cell endoplasmic reticulum membrane"/>
    <property type="evidence" value="ECO:0007669"/>
    <property type="project" value="UniProtKB-SubCell"/>
</dbReference>
<dbReference type="GO" id="GO:0019062">
    <property type="term" value="P:virion attachment to host cell"/>
    <property type="evidence" value="ECO:0007669"/>
    <property type="project" value="UniProtKB-UniRule"/>
</dbReference>
<feature type="glycosylation site" description="N-linked (GlcNAc...) asparagine; by host" evidence="23">
    <location>
        <position position="413"/>
    </location>
</feature>
<comment type="PTM">
    <molecule>Stable signal peptide</molecule>
    <text evidence="23">Myristoylation is necessary for GP2-mediated fusion activity.</text>
</comment>
<keyword evidence="19 23" id="KW-0325">Glycoprotein</keyword>
<dbReference type="Pfam" id="PF00798">
    <property type="entry name" value="Arena_glycoprot"/>
    <property type="match status" value="1"/>
</dbReference>
<feature type="site" description="Cleavage; by host MBTPS1" evidence="23">
    <location>
        <begin position="277"/>
        <end position="278"/>
    </location>
</feature>
<keyword evidence="9 23" id="KW-1161">Viral attachment to host cell</keyword>
<dbReference type="GO" id="GO:0046872">
    <property type="term" value="F:metal ion binding"/>
    <property type="evidence" value="ECO:0007669"/>
    <property type="project" value="UniProtKB-KW"/>
</dbReference>
<dbReference type="PIRSF" id="PIRSF004028">
    <property type="entry name" value="GPC_ArenaV"/>
    <property type="match status" value="1"/>
</dbReference>
<dbReference type="HAMAP" id="MF_04084">
    <property type="entry name" value="ARENA_GPC"/>
    <property type="match status" value="1"/>
</dbReference>
<evidence type="ECO:0000256" key="1">
    <source>
        <dbReference type="ARBA" id="ARBA00022506"/>
    </source>
</evidence>
<comment type="function">
    <molecule>Glycoprotein G2</molecule>
    <text evidence="23">Forms the virion spikes together with glycoprotein G1. The glycoprotein spike trimers are connected to the underlying matrix. Class I viral fusion protein that directs fusion of viral and host endosomal membranes, leading to delivery of the nucleocapsid into the cytoplasm. Membrane fusion is mediated by irreversible conformational changes induced by acidification.</text>
</comment>
<feature type="chain" id="PRO_5023436355" description="Glycoprotein G2" evidence="23">
    <location>
        <begin position="278"/>
        <end position="512"/>
    </location>
</feature>
<keyword evidence="13 23" id="KW-1043">Host membrane</keyword>
<comment type="subcellular location">
    <molecule>Glycoprotein G1</molecule>
    <subcellularLocation>
        <location evidence="23">Virion membrane</location>
        <topology evidence="23">Peripheral membrane protein</topology>
    </subcellularLocation>
    <subcellularLocation>
        <location evidence="23">Host endoplasmic reticulum membrane</location>
        <topology evidence="23">Peripheral membrane protein</topology>
    </subcellularLocation>
    <subcellularLocation>
        <location evidence="23">Host Golgi apparatus membrane</location>
        <topology evidence="23">Peripheral membrane protein</topology>
    </subcellularLocation>
    <subcellularLocation>
        <location evidence="23">Host cell membrane</location>
        <topology evidence="23">Peripheral membrane protein</topology>
    </subcellularLocation>
</comment>
<feature type="binding site" evidence="23">
    <location>
        <position position="475"/>
    </location>
    <ligand>
        <name>Zn(2+)</name>
        <dbReference type="ChEBI" id="CHEBI:29105"/>
        <label>2</label>
    </ligand>
</feature>
<comment type="PTM">
    <molecule>Pre-glycoprotein polyprotein GP complex</molecule>
    <text evidence="23">Specific enzymatic cleavages in vivo yield mature proteins. GP-C polyprotein is cleaved in the endoplasmic reticulum by the host protease MBTPS1. Only cleaved glycoprotein is incorporated into virions.</text>
</comment>
<proteinExistence type="inferred from homology"/>
<keyword evidence="6 23" id="KW-0812">Transmembrane</keyword>
<feature type="binding site" evidence="23">
    <location>
        <position position="57"/>
    </location>
    <ligand>
        <name>Zn(2+)</name>
        <dbReference type="ChEBI" id="CHEBI:29105"/>
        <label>1</label>
    </ligand>
</feature>
<evidence type="ECO:0000256" key="15">
    <source>
        <dbReference type="ARBA" id="ARBA00022890"/>
    </source>
</evidence>
<evidence type="ECO:0000256" key="6">
    <source>
        <dbReference type="ARBA" id="ARBA00022692"/>
    </source>
</evidence>
<comment type="subunit">
    <molecule>Glycoprotein G1</molecule>
    <text evidence="23">Homotrimer; disulfide-linked. In pre-fusion state, G1 homotrimers bind G2 homotrimers via ionic interactions. Part of the GP complex (GP-C) together with glycoprotein G2 and the stable signal peptide. The GP-complex interacts with protein Z, which interacts with ribonucleocapsid; these interactions may induce virion budding.</text>
</comment>
<evidence type="ECO:0000256" key="13">
    <source>
        <dbReference type="ARBA" id="ARBA00022870"/>
    </source>
</evidence>
<keyword evidence="17 23" id="KW-0472">Membrane</keyword>
<keyword evidence="10 23" id="KW-1040">Host Golgi apparatus</keyword>
<keyword evidence="21 23" id="KW-0449">Lipoprotein</keyword>
<feature type="binding site" evidence="23">
    <location>
        <position position="485"/>
    </location>
    <ligand>
        <name>Zn(2+)</name>
        <dbReference type="ChEBI" id="CHEBI:29105"/>
        <label>1</label>
    </ligand>
</feature>
<evidence type="ECO:0000256" key="12">
    <source>
        <dbReference type="ARBA" id="ARBA00022844"/>
    </source>
</evidence>
<organism evidence="25">
    <name type="scientific">Pirital mammarenavirus (isolate Rat/Venezuela/VAV-488/1995)</name>
    <name type="common">PIRV</name>
    <dbReference type="NCBI Taxonomy" id="3052324"/>
    <lineage>
        <taxon>Viruses</taxon>
        <taxon>Riboviria</taxon>
        <taxon>Orthornavirae</taxon>
        <taxon>Negarnaviricota</taxon>
        <taxon>Polyploviricotina</taxon>
        <taxon>Bunyaviricetes</taxon>
        <taxon>Hareavirales</taxon>
        <taxon>Arenaviridae</taxon>
        <taxon>Mammarenavirus</taxon>
    </lineage>
</organism>
<evidence type="ECO:0000256" key="21">
    <source>
        <dbReference type="ARBA" id="ARBA00023288"/>
    </source>
</evidence>
<dbReference type="Gene3D" id="2.20.28.180">
    <property type="entry name" value="Arenavirus glycoprotein, zinc binding domain"/>
    <property type="match status" value="1"/>
</dbReference>